<feature type="compositionally biased region" description="Low complexity" evidence="2">
    <location>
        <begin position="709"/>
        <end position="718"/>
    </location>
</feature>
<gene>
    <name evidence="3" type="ORF">H0H81_011663</name>
</gene>
<reference evidence="3" key="2">
    <citation type="submission" date="2021-10" db="EMBL/GenBank/DDBJ databases">
        <title>Phylogenomics reveals ancestral predisposition of the termite-cultivated fungus Termitomyces towards a domesticated lifestyle.</title>
        <authorList>
            <person name="Auxier B."/>
            <person name="Grum-Grzhimaylo A."/>
            <person name="Cardenas M.E."/>
            <person name="Lodge J.D."/>
            <person name="Laessoe T."/>
            <person name="Pedersen O."/>
            <person name="Smith M.E."/>
            <person name="Kuyper T.W."/>
            <person name="Franco-Molano E.A."/>
            <person name="Baroni T.J."/>
            <person name="Aanen D.K."/>
        </authorList>
    </citation>
    <scope>NUCLEOTIDE SEQUENCE</scope>
    <source>
        <strain evidence="3">D49</strain>
    </source>
</reference>
<feature type="compositionally biased region" description="Low complexity" evidence="2">
    <location>
        <begin position="791"/>
        <end position="800"/>
    </location>
</feature>
<accession>A0A9P7K4Z7</accession>
<dbReference type="PANTHER" id="PTHR43157">
    <property type="entry name" value="PHOSPHATIDYLINOSITOL-GLYCAN BIOSYNTHESIS CLASS F PROTEIN-RELATED"/>
    <property type="match status" value="1"/>
</dbReference>
<feature type="non-terminal residue" evidence="3">
    <location>
        <position position="1342"/>
    </location>
</feature>
<sequence>DETDYKAAELWIIDLAQFSSVTAFADKFEKDGGRLDILVENAACAPTAYQATSDKWEMGLQVNCLSLSLLSLRLLPIMIETGKKYNTRPRLVAVTSDVHFWSNIEKEVLDGDEIYKTLNFKAYCTPAYDSSVMGARYFDSKLLNVFFYQGPAERLPTRPVVVDGVNPGYCISELRRELTGMKAFIDWVMEKMLARSTEEGSRQLVYAALAGAENDEAMHGAYISYTAISEASDFAIGPQGKVVQNNLWVEMMSILEKIDPRVRETEKKYLAPTAKKKTFIRVRGIEPRAAAIVIYVHLATLDHHLAGIQGSIPTFHIIPLPPPGPAEHEVLEDPLDVHVLPGPLCSRPVPHPHRPARAAARLARGALLRRGPRPPRTHRVRAQHSCAPSHPLRCRTAPLDNAVYLLLAHSYLPEIEIVEAFLQDNMHWRPADVLLLRGGIRVVEAVLELLVSLASQDVLQHLVVRSVPRVGGLSPVRGGREGILAGFGLFERILEPIRSITITMSRRRWFLVCGRMSRSMSIKARLRFCQQDGQNGLFLEHCMGGELPVTPCLGSTAIYGACALPVIDGWDAQVLDPSRYRGNQQQDSATQGQSGQVPHRPEVPPPPPDPAPVQSAQSNRGVPHRPEVPPPPPDPVQVVHQLPERPEVPPPPPDAGAQTHARRVPHRPEVPPPPPDPVPAQNTGRVPHRPEVPPAPANPVPPAAPPPSQWQSGPAPASNPFYRPQDLVALDEWQAQRLAEETRQQEERDRAIRTGRQAGRPNPVPPTQWRNAPAPASNPFYRPEDLPALDARQAQRAAQETSRREERDSAAAGGQNTRHGATPQRPGVPLPTQSQSAPAPASNPRYTRSDLSWIDAWQAQMAAEMYEKGEQATAPKLEAAFSPAPPAYRSPDPVAQAAAPPATAPDNTGAAPPQQRNPATGQNGNDQSAVSSAPGPSSLRAQSSAEPRPSSAPAARSPLPSLGTPLPPPPFVAQTPAGTLSQLGLDPTHATAPPSGTNTASGPKISNNPLQVLSIGYNSALFVKRVRCPACNHVIPIALTEGLLRQPQRTLDENVPVGALLHLSCLECGTMYCRGCLTPAHCPQGEECDAGHVCDVKRCCTVVRAIAMLESLSRFDEFYSEELQTLLQDEPNVDWALYDSREKFLHHVLGLNDPEPKDPSLMTDFQHELLQVLKDINFWMLPHEEGNIIHCSFPALLDTSYLLEAVYFVMKSDNMWAFLSSWDTVDAPLEVSQSLMTELITFLCTLRMRFSLFDLVDSEVVVPTVSLGIKSWMSVDGGIDEFWEIEWLGESLWNVILGQLESRGVEEKLQESTSTHAQQFADTYDMLAALDGSGPTINDTAY</sequence>
<feature type="compositionally biased region" description="Pro residues" evidence="2">
    <location>
        <begin position="692"/>
        <end position="708"/>
    </location>
</feature>
<dbReference type="InterPro" id="IPR036291">
    <property type="entry name" value="NAD(P)-bd_dom_sf"/>
</dbReference>
<comment type="caution">
    <text evidence="3">The sequence shown here is derived from an EMBL/GenBank/DDBJ whole genome shotgun (WGS) entry which is preliminary data.</text>
</comment>
<feature type="compositionally biased region" description="Polar residues" evidence="2">
    <location>
        <begin position="581"/>
        <end position="596"/>
    </location>
</feature>
<feature type="region of interest" description="Disordered" evidence="2">
    <location>
        <begin position="580"/>
        <end position="847"/>
    </location>
</feature>
<keyword evidence="4" id="KW-1185">Reference proteome</keyword>
<keyword evidence="1" id="KW-0560">Oxidoreductase</keyword>
<protein>
    <submittedName>
        <fullName evidence="3">Uncharacterized protein</fullName>
    </submittedName>
</protein>
<feature type="region of interest" description="Disordered" evidence="2">
    <location>
        <begin position="868"/>
        <end position="1005"/>
    </location>
</feature>
<dbReference type="OrthoDB" id="542013at2759"/>
<feature type="compositionally biased region" description="Basic and acidic residues" evidence="2">
    <location>
        <begin position="738"/>
        <end position="752"/>
    </location>
</feature>
<dbReference type="Proteomes" id="UP000717328">
    <property type="component" value="Unassembled WGS sequence"/>
</dbReference>
<dbReference type="SUPFAM" id="SSF51735">
    <property type="entry name" value="NAD(P)-binding Rossmann-fold domains"/>
    <property type="match status" value="1"/>
</dbReference>
<feature type="compositionally biased region" description="Polar residues" evidence="2">
    <location>
        <begin position="994"/>
        <end position="1005"/>
    </location>
</feature>
<evidence type="ECO:0000256" key="2">
    <source>
        <dbReference type="SAM" id="MobiDB-lite"/>
    </source>
</evidence>
<name>A0A9P7K4Z7_9AGAR</name>
<evidence type="ECO:0000313" key="3">
    <source>
        <dbReference type="EMBL" id="KAG5635341.1"/>
    </source>
</evidence>
<dbReference type="PANTHER" id="PTHR43157:SF31">
    <property type="entry name" value="PHOSPHATIDYLINOSITOL-GLYCAN BIOSYNTHESIS CLASS F PROTEIN"/>
    <property type="match status" value="1"/>
</dbReference>
<feature type="compositionally biased region" description="Low complexity" evidence="2">
    <location>
        <begin position="891"/>
        <end position="913"/>
    </location>
</feature>
<organism evidence="3 4">
    <name type="scientific">Sphagnurus paluster</name>
    <dbReference type="NCBI Taxonomy" id="117069"/>
    <lineage>
        <taxon>Eukaryota</taxon>
        <taxon>Fungi</taxon>
        <taxon>Dikarya</taxon>
        <taxon>Basidiomycota</taxon>
        <taxon>Agaricomycotina</taxon>
        <taxon>Agaricomycetes</taxon>
        <taxon>Agaricomycetidae</taxon>
        <taxon>Agaricales</taxon>
        <taxon>Tricholomatineae</taxon>
        <taxon>Lyophyllaceae</taxon>
        <taxon>Sphagnurus</taxon>
    </lineage>
</organism>
<proteinExistence type="predicted"/>
<dbReference type="EMBL" id="JABCKI010006117">
    <property type="protein sequence ID" value="KAG5635341.1"/>
    <property type="molecule type" value="Genomic_DNA"/>
</dbReference>
<dbReference type="InterPro" id="IPR002347">
    <property type="entry name" value="SDR_fam"/>
</dbReference>
<evidence type="ECO:0000256" key="1">
    <source>
        <dbReference type="ARBA" id="ARBA00023002"/>
    </source>
</evidence>
<reference evidence="3" key="1">
    <citation type="submission" date="2021-02" db="EMBL/GenBank/DDBJ databases">
        <authorList>
            <person name="Nieuwenhuis M."/>
            <person name="Van De Peppel L.J.J."/>
        </authorList>
    </citation>
    <scope>NUCLEOTIDE SEQUENCE</scope>
    <source>
        <strain evidence="3">D49</strain>
    </source>
</reference>
<evidence type="ECO:0000313" key="4">
    <source>
        <dbReference type="Proteomes" id="UP000717328"/>
    </source>
</evidence>
<feature type="compositionally biased region" description="Polar residues" evidence="2">
    <location>
        <begin position="914"/>
        <end position="935"/>
    </location>
</feature>
<dbReference type="GO" id="GO:0016491">
    <property type="term" value="F:oxidoreductase activity"/>
    <property type="evidence" value="ECO:0007669"/>
    <property type="project" value="UniProtKB-KW"/>
</dbReference>
<feature type="compositionally biased region" description="Low complexity" evidence="2">
    <location>
        <begin position="940"/>
        <end position="964"/>
    </location>
</feature>
<dbReference type="Gene3D" id="3.40.50.720">
    <property type="entry name" value="NAD(P)-binding Rossmann-like Domain"/>
    <property type="match status" value="1"/>
</dbReference>
<dbReference type="Pfam" id="PF13561">
    <property type="entry name" value="adh_short_C2"/>
    <property type="match status" value="1"/>
</dbReference>